<feature type="transmembrane region" description="Helical" evidence="10">
    <location>
        <begin position="272"/>
        <end position="292"/>
    </location>
</feature>
<proteinExistence type="inferred from homology"/>
<dbReference type="HAMAP" id="MF_02078">
    <property type="entry name" value="MurJ_MviN"/>
    <property type="match status" value="1"/>
</dbReference>
<gene>
    <name evidence="12" type="primary">mviN</name>
    <name evidence="10" type="synonym">murJ</name>
    <name evidence="12" type="ORF">CRV09_00425</name>
</gene>
<dbReference type="GO" id="GO:0008360">
    <property type="term" value="P:regulation of cell shape"/>
    <property type="evidence" value="ECO:0007669"/>
    <property type="project" value="UniProtKB-UniRule"/>
</dbReference>
<feature type="transmembrane region" description="Helical" evidence="10">
    <location>
        <begin position="472"/>
        <end position="495"/>
    </location>
</feature>
<dbReference type="AlphaFoldDB" id="A0A2P5T2G9"/>
<evidence type="ECO:0000256" key="6">
    <source>
        <dbReference type="ARBA" id="ARBA00022989"/>
    </source>
</evidence>
<feature type="transmembrane region" description="Helical" evidence="10">
    <location>
        <begin position="410"/>
        <end position="429"/>
    </location>
</feature>
<comment type="caution">
    <text evidence="12">The sequence shown here is derived from an EMBL/GenBank/DDBJ whole genome shotgun (WGS) entry which is preliminary data.</text>
</comment>
<evidence type="ECO:0000256" key="2">
    <source>
        <dbReference type="ARBA" id="ARBA00022475"/>
    </source>
</evidence>
<evidence type="ECO:0000256" key="8">
    <source>
        <dbReference type="ARBA" id="ARBA00060041"/>
    </source>
</evidence>
<feature type="transmembrane region" description="Helical" evidence="10">
    <location>
        <begin position="123"/>
        <end position="151"/>
    </location>
</feature>
<comment type="similarity">
    <text evidence="9 10 11">Belongs to the MurJ/MviN family.</text>
</comment>
<comment type="function">
    <text evidence="8 10 11">Involved in peptidoglycan biosynthesis. Transports lipid-linked peptidoglycan precursors from the inner to the outer leaflet of the cytoplasmic membrane.</text>
</comment>
<dbReference type="GO" id="GO:0015648">
    <property type="term" value="F:lipid-linked peptidoglycan transporter activity"/>
    <property type="evidence" value="ECO:0007669"/>
    <property type="project" value="UniProtKB-UniRule"/>
</dbReference>
<dbReference type="GO" id="GO:0071555">
    <property type="term" value="P:cell wall organization"/>
    <property type="evidence" value="ECO:0007669"/>
    <property type="project" value="UniProtKB-UniRule"/>
</dbReference>
<feature type="transmembrane region" description="Helical" evidence="10">
    <location>
        <begin position="245"/>
        <end position="266"/>
    </location>
</feature>
<keyword evidence="10 11" id="KW-0813">Transport</keyword>
<evidence type="ECO:0000256" key="9">
    <source>
        <dbReference type="ARBA" id="ARBA00061532"/>
    </source>
</evidence>
<evidence type="ECO:0000256" key="10">
    <source>
        <dbReference type="HAMAP-Rule" id="MF_02078"/>
    </source>
</evidence>
<dbReference type="PIRSF" id="PIRSF002869">
    <property type="entry name" value="MviN"/>
    <property type="match status" value="1"/>
</dbReference>
<comment type="pathway">
    <text evidence="10">Cell wall biogenesis; peptidoglycan biosynthesis.</text>
</comment>
<dbReference type="GO" id="GO:0034204">
    <property type="term" value="P:lipid translocation"/>
    <property type="evidence" value="ECO:0007669"/>
    <property type="project" value="TreeGrafter"/>
</dbReference>
<dbReference type="RefSeq" id="WP_136132194.1">
    <property type="nucleotide sequence ID" value="NZ_PDKR01000001.1"/>
</dbReference>
<evidence type="ECO:0000256" key="4">
    <source>
        <dbReference type="ARBA" id="ARBA00022960"/>
    </source>
</evidence>
<keyword evidence="5 10" id="KW-0573">Peptidoglycan synthesis</keyword>
<dbReference type="InterPro" id="IPR004268">
    <property type="entry name" value="MurJ"/>
</dbReference>
<feature type="transmembrane region" description="Helical" evidence="10">
    <location>
        <begin position="83"/>
        <end position="111"/>
    </location>
</feature>
<keyword evidence="10" id="KW-0997">Cell inner membrane</keyword>
<evidence type="ECO:0000256" key="11">
    <source>
        <dbReference type="PIRNR" id="PIRNR002869"/>
    </source>
</evidence>
<name>A0A2P5T2G9_9GAMM</name>
<dbReference type="CDD" id="cd13123">
    <property type="entry name" value="MATE_MurJ_like"/>
    <property type="match status" value="1"/>
</dbReference>
<evidence type="ECO:0000256" key="3">
    <source>
        <dbReference type="ARBA" id="ARBA00022692"/>
    </source>
</evidence>
<evidence type="ECO:0000313" key="13">
    <source>
        <dbReference type="Proteomes" id="UP000295937"/>
    </source>
</evidence>
<organism evidence="12 13">
    <name type="scientific">Candidatus Pantoea edessiphila</name>
    <dbReference type="NCBI Taxonomy" id="2044610"/>
    <lineage>
        <taxon>Bacteria</taxon>
        <taxon>Pseudomonadati</taxon>
        <taxon>Pseudomonadota</taxon>
        <taxon>Gammaproteobacteria</taxon>
        <taxon>Enterobacterales</taxon>
        <taxon>Erwiniaceae</taxon>
        <taxon>Pantoea</taxon>
    </lineage>
</organism>
<feature type="transmembrane region" description="Helical" evidence="10">
    <location>
        <begin position="313"/>
        <end position="340"/>
    </location>
</feature>
<sequence length="512" mass="57524">MNLLKSLTTVSGVTILSRILGFTRDVIIAQYFGAGMFTDAFFTAYKLPNLLRRVFAEGAFSQAFIPVFIEYKSKKDNESVRLFISYISGILTLILMLFLIIGIIFAPKLIAITAPGFIKDDNIFYATVHLSQVMFPYILLISLASLVGVILNTFNYFLVPAFTPVLFNISIIIFALLSKFYFSCKIILLGWGVLIGGLLQLCFQLPSLRKIKLLVIPNVVFNNAYVLLVISRMGPAIISMSVSQISSLINNVFSSFLPYGSISWLYFSNRIIEFPAGVLGVALSTIILPYLSKSLTKGDYKEYSRSINWGLRICFLLSLPSTVGLIILSKPIITVLFQYGKFKSHDTLMTQQALICYSLGLVSLIAIKVLVLGFYSNNDMKTPVKISIFSLIITQLINLLFFSLLKYLCLSLSISIAAILNAFLLYYNLRKKHIFKLQEGWNKFLIHIGIATSVMGVVLLIMLQFITKWGEGLIIIRIFKLSLICSIGVIVYFYVLKIFGFQLENFSYQSKS</sequence>
<keyword evidence="6 10" id="KW-1133">Transmembrane helix</keyword>
<evidence type="ECO:0000313" key="12">
    <source>
        <dbReference type="EMBL" id="PPI88768.1"/>
    </source>
</evidence>
<dbReference type="PANTHER" id="PTHR47019">
    <property type="entry name" value="LIPID II FLIPPASE MURJ"/>
    <property type="match status" value="1"/>
</dbReference>
<dbReference type="GO" id="GO:0009252">
    <property type="term" value="P:peptidoglycan biosynthetic process"/>
    <property type="evidence" value="ECO:0007669"/>
    <property type="project" value="UniProtKB-UniRule"/>
</dbReference>
<feature type="transmembrane region" description="Helical" evidence="10">
    <location>
        <begin position="186"/>
        <end position="207"/>
    </location>
</feature>
<dbReference type="GO" id="GO:0005886">
    <property type="term" value="C:plasma membrane"/>
    <property type="evidence" value="ECO:0007669"/>
    <property type="project" value="UniProtKB-SubCell"/>
</dbReference>
<evidence type="ECO:0000256" key="1">
    <source>
        <dbReference type="ARBA" id="ARBA00004651"/>
    </source>
</evidence>
<keyword evidence="2 10" id="KW-1003">Cell membrane</keyword>
<feature type="transmembrane region" description="Helical" evidence="10">
    <location>
        <begin position="352"/>
        <end position="374"/>
    </location>
</feature>
<reference evidence="12 13" key="1">
    <citation type="journal article" date="2018" name="Genome Biol. Evol.">
        <title>Cladogenesis and Genomic Streamlining in Extracellular Endosymbionts of Tropical Stink Bugs.</title>
        <authorList>
            <person name="Otero-Bravo A."/>
            <person name="Goffredi S."/>
            <person name="Sabree Z.L."/>
        </authorList>
    </citation>
    <scope>NUCLEOTIDE SEQUENCE [LARGE SCALE GENOMIC DNA]</scope>
    <source>
        <strain evidence="12 13">SoEO</strain>
    </source>
</reference>
<keyword evidence="7 10" id="KW-0472">Membrane</keyword>
<dbReference type="PANTHER" id="PTHR47019:SF1">
    <property type="entry name" value="LIPID II FLIPPASE MURJ"/>
    <property type="match status" value="1"/>
</dbReference>
<dbReference type="InterPro" id="IPR051050">
    <property type="entry name" value="Lipid_II_flippase_MurJ/MviN"/>
</dbReference>
<dbReference type="UniPathway" id="UPA00219"/>
<dbReference type="EMBL" id="PDKR01000001">
    <property type="protein sequence ID" value="PPI88768.1"/>
    <property type="molecule type" value="Genomic_DNA"/>
</dbReference>
<dbReference type="OrthoDB" id="9816572at2"/>
<keyword evidence="3 10" id="KW-0812">Transmembrane</keyword>
<feature type="transmembrane region" description="Helical" evidence="10">
    <location>
        <begin position="441"/>
        <end position="466"/>
    </location>
</feature>
<keyword evidence="10 11" id="KW-0961">Cell wall biogenesis/degradation</keyword>
<dbReference type="Proteomes" id="UP000295937">
    <property type="component" value="Unassembled WGS sequence"/>
</dbReference>
<dbReference type="PRINTS" id="PR01806">
    <property type="entry name" value="VIRFACTRMVIN"/>
</dbReference>
<evidence type="ECO:0000256" key="7">
    <source>
        <dbReference type="ARBA" id="ARBA00023136"/>
    </source>
</evidence>
<feature type="transmembrane region" description="Helical" evidence="10">
    <location>
        <begin position="157"/>
        <end position="177"/>
    </location>
</feature>
<feature type="transmembrane region" description="Helical" evidence="10">
    <location>
        <begin position="27"/>
        <end position="47"/>
    </location>
</feature>
<feature type="transmembrane region" description="Helical" evidence="10">
    <location>
        <begin position="386"/>
        <end position="404"/>
    </location>
</feature>
<evidence type="ECO:0000256" key="5">
    <source>
        <dbReference type="ARBA" id="ARBA00022984"/>
    </source>
</evidence>
<keyword evidence="4 10" id="KW-0133">Cell shape</keyword>
<comment type="subcellular location">
    <subcellularLocation>
        <location evidence="10">Cell inner membrane</location>
        <topology evidence="10">Multi-pass membrane protein</topology>
    </subcellularLocation>
    <subcellularLocation>
        <location evidence="1">Cell membrane</location>
        <topology evidence="1">Multi-pass membrane protein</topology>
    </subcellularLocation>
</comment>
<feature type="transmembrane region" description="Helical" evidence="10">
    <location>
        <begin position="213"/>
        <end position="233"/>
    </location>
</feature>
<protein>
    <recommendedName>
        <fullName evidence="10">Probable lipid II flippase MurJ</fullName>
    </recommendedName>
</protein>
<dbReference type="Pfam" id="PF03023">
    <property type="entry name" value="MurJ"/>
    <property type="match status" value="1"/>
</dbReference>
<accession>A0A2P5T2G9</accession>
<dbReference type="NCBIfam" id="TIGR01695">
    <property type="entry name" value="murJ_mviN"/>
    <property type="match status" value="1"/>
</dbReference>